<name>A0A8K0C4M9_IGNLU</name>
<proteinExistence type="predicted"/>
<dbReference type="OrthoDB" id="8193306at2759"/>
<evidence type="ECO:0000313" key="2">
    <source>
        <dbReference type="Proteomes" id="UP000801492"/>
    </source>
</evidence>
<organism evidence="1 2">
    <name type="scientific">Ignelater luminosus</name>
    <name type="common">Cucubano</name>
    <name type="synonym">Pyrophorus luminosus</name>
    <dbReference type="NCBI Taxonomy" id="2038154"/>
    <lineage>
        <taxon>Eukaryota</taxon>
        <taxon>Metazoa</taxon>
        <taxon>Ecdysozoa</taxon>
        <taxon>Arthropoda</taxon>
        <taxon>Hexapoda</taxon>
        <taxon>Insecta</taxon>
        <taxon>Pterygota</taxon>
        <taxon>Neoptera</taxon>
        <taxon>Endopterygota</taxon>
        <taxon>Coleoptera</taxon>
        <taxon>Polyphaga</taxon>
        <taxon>Elateriformia</taxon>
        <taxon>Elateroidea</taxon>
        <taxon>Elateridae</taxon>
        <taxon>Agrypninae</taxon>
        <taxon>Pyrophorini</taxon>
        <taxon>Ignelater</taxon>
    </lineage>
</organism>
<dbReference type="EMBL" id="VTPC01091030">
    <property type="protein sequence ID" value="KAF2880073.1"/>
    <property type="molecule type" value="Genomic_DNA"/>
</dbReference>
<dbReference type="Proteomes" id="UP000801492">
    <property type="component" value="Unassembled WGS sequence"/>
</dbReference>
<protein>
    <submittedName>
        <fullName evidence="1">Uncharacterized protein</fullName>
    </submittedName>
</protein>
<sequence length="145" mass="16605">MTSSPAEELWKDSHSSSTLYCRPIQFSAIKENTTLVLSEENRTKDLISKLCSHTTVKMGFRIQYPTICFLQCPGQMHVPPVFETCQERGTDHKVISQERKNEIQAQFKSKMGLIVDKPLERQMAVILQDDYLQNAHQSLEMTGID</sequence>
<reference evidence="1" key="1">
    <citation type="submission" date="2019-08" db="EMBL/GenBank/DDBJ databases">
        <title>The genome of the North American firefly Photinus pyralis.</title>
        <authorList>
            <consortium name="Photinus pyralis genome working group"/>
            <person name="Fallon T.R."/>
            <person name="Sander Lower S.E."/>
            <person name="Weng J.-K."/>
        </authorList>
    </citation>
    <scope>NUCLEOTIDE SEQUENCE</scope>
    <source>
        <strain evidence="1">TRF0915ILg1</strain>
        <tissue evidence="1">Whole body</tissue>
    </source>
</reference>
<evidence type="ECO:0000313" key="1">
    <source>
        <dbReference type="EMBL" id="KAF2880073.1"/>
    </source>
</evidence>
<gene>
    <name evidence="1" type="ORF">ILUMI_26085</name>
</gene>
<comment type="caution">
    <text evidence="1">The sequence shown here is derived from an EMBL/GenBank/DDBJ whole genome shotgun (WGS) entry which is preliminary data.</text>
</comment>
<dbReference type="AlphaFoldDB" id="A0A8K0C4M9"/>
<accession>A0A8K0C4M9</accession>
<keyword evidence="2" id="KW-1185">Reference proteome</keyword>